<dbReference type="AlphaFoldDB" id="A0A9D4C3Y7"/>
<gene>
    <name evidence="1" type="ORF">DPMN_059701</name>
</gene>
<name>A0A9D4C3Y7_DREPO</name>
<sequence length="78" mass="9307">MFFRGLATTKARWWKITEGLQDVELHLHRSKKLSKTEAPLKQEFPVRRIVNICGDSVTLQFPIIRQHEYVERRETDVK</sequence>
<protein>
    <submittedName>
        <fullName evidence="1">Uncharacterized protein</fullName>
    </submittedName>
</protein>
<dbReference type="EMBL" id="JAIWYP010000013">
    <property type="protein sequence ID" value="KAH3716966.1"/>
    <property type="molecule type" value="Genomic_DNA"/>
</dbReference>
<comment type="caution">
    <text evidence="1">The sequence shown here is derived from an EMBL/GenBank/DDBJ whole genome shotgun (WGS) entry which is preliminary data.</text>
</comment>
<evidence type="ECO:0000313" key="1">
    <source>
        <dbReference type="EMBL" id="KAH3716966.1"/>
    </source>
</evidence>
<organism evidence="1 2">
    <name type="scientific">Dreissena polymorpha</name>
    <name type="common">Zebra mussel</name>
    <name type="synonym">Mytilus polymorpha</name>
    <dbReference type="NCBI Taxonomy" id="45954"/>
    <lineage>
        <taxon>Eukaryota</taxon>
        <taxon>Metazoa</taxon>
        <taxon>Spiralia</taxon>
        <taxon>Lophotrochozoa</taxon>
        <taxon>Mollusca</taxon>
        <taxon>Bivalvia</taxon>
        <taxon>Autobranchia</taxon>
        <taxon>Heteroconchia</taxon>
        <taxon>Euheterodonta</taxon>
        <taxon>Imparidentia</taxon>
        <taxon>Neoheterodontei</taxon>
        <taxon>Myida</taxon>
        <taxon>Dreissenoidea</taxon>
        <taxon>Dreissenidae</taxon>
        <taxon>Dreissena</taxon>
    </lineage>
</organism>
<accession>A0A9D4C3Y7</accession>
<reference evidence="1" key="1">
    <citation type="journal article" date="2019" name="bioRxiv">
        <title>The Genome of the Zebra Mussel, Dreissena polymorpha: A Resource for Invasive Species Research.</title>
        <authorList>
            <person name="McCartney M.A."/>
            <person name="Auch B."/>
            <person name="Kono T."/>
            <person name="Mallez S."/>
            <person name="Zhang Y."/>
            <person name="Obille A."/>
            <person name="Becker A."/>
            <person name="Abrahante J.E."/>
            <person name="Garbe J."/>
            <person name="Badalamenti J.P."/>
            <person name="Herman A."/>
            <person name="Mangelson H."/>
            <person name="Liachko I."/>
            <person name="Sullivan S."/>
            <person name="Sone E.D."/>
            <person name="Koren S."/>
            <person name="Silverstein K.A.T."/>
            <person name="Beckman K.B."/>
            <person name="Gohl D.M."/>
        </authorList>
    </citation>
    <scope>NUCLEOTIDE SEQUENCE</scope>
    <source>
        <strain evidence="1">Duluth1</strain>
        <tissue evidence="1">Whole animal</tissue>
    </source>
</reference>
<evidence type="ECO:0000313" key="2">
    <source>
        <dbReference type="Proteomes" id="UP000828390"/>
    </source>
</evidence>
<reference evidence="1" key="2">
    <citation type="submission" date="2020-11" db="EMBL/GenBank/DDBJ databases">
        <authorList>
            <person name="McCartney M.A."/>
            <person name="Auch B."/>
            <person name="Kono T."/>
            <person name="Mallez S."/>
            <person name="Becker A."/>
            <person name="Gohl D.M."/>
            <person name="Silverstein K.A.T."/>
            <person name="Koren S."/>
            <person name="Bechman K.B."/>
            <person name="Herman A."/>
            <person name="Abrahante J.E."/>
            <person name="Garbe J."/>
        </authorList>
    </citation>
    <scope>NUCLEOTIDE SEQUENCE</scope>
    <source>
        <strain evidence="1">Duluth1</strain>
        <tissue evidence="1">Whole animal</tissue>
    </source>
</reference>
<dbReference type="Proteomes" id="UP000828390">
    <property type="component" value="Unassembled WGS sequence"/>
</dbReference>
<proteinExistence type="predicted"/>
<keyword evidence="2" id="KW-1185">Reference proteome</keyword>